<dbReference type="PROSITE" id="PS51011">
    <property type="entry name" value="ARID"/>
    <property type="match status" value="1"/>
</dbReference>
<dbReference type="CDD" id="cd16100">
    <property type="entry name" value="ARID"/>
    <property type="match status" value="1"/>
</dbReference>
<feature type="compositionally biased region" description="Basic and acidic residues" evidence="7">
    <location>
        <begin position="995"/>
        <end position="1006"/>
    </location>
</feature>
<evidence type="ECO:0000256" key="3">
    <source>
        <dbReference type="ARBA" id="ARBA00023054"/>
    </source>
</evidence>
<evidence type="ECO:0000256" key="7">
    <source>
        <dbReference type="SAM" id="MobiDB-lite"/>
    </source>
</evidence>
<feature type="compositionally biased region" description="Low complexity" evidence="7">
    <location>
        <begin position="962"/>
        <end position="980"/>
    </location>
</feature>
<dbReference type="InterPro" id="IPR007940">
    <property type="entry name" value="SH3BP5"/>
</dbReference>
<organism evidence="9 10">
    <name type="scientific">Ditylenchus dipsaci</name>
    <dbReference type="NCBI Taxonomy" id="166011"/>
    <lineage>
        <taxon>Eukaryota</taxon>
        <taxon>Metazoa</taxon>
        <taxon>Ecdysozoa</taxon>
        <taxon>Nematoda</taxon>
        <taxon>Chromadorea</taxon>
        <taxon>Rhabditida</taxon>
        <taxon>Tylenchina</taxon>
        <taxon>Tylenchomorpha</taxon>
        <taxon>Sphaerularioidea</taxon>
        <taxon>Anguinidae</taxon>
        <taxon>Anguininae</taxon>
        <taxon>Ditylenchus</taxon>
    </lineage>
</organism>
<feature type="region of interest" description="Disordered" evidence="7">
    <location>
        <begin position="540"/>
        <end position="572"/>
    </location>
</feature>
<dbReference type="GO" id="GO:0000976">
    <property type="term" value="F:transcription cis-regulatory region binding"/>
    <property type="evidence" value="ECO:0007669"/>
    <property type="project" value="TreeGrafter"/>
</dbReference>
<comment type="similarity">
    <text evidence="1">Belongs to the SH3BP5 family.</text>
</comment>
<keyword evidence="5" id="KW-0539">Nucleus</keyword>
<proteinExistence type="inferred from homology"/>
<feature type="compositionally biased region" description="Basic and acidic residues" evidence="7">
    <location>
        <begin position="641"/>
        <end position="657"/>
    </location>
</feature>
<dbReference type="GO" id="GO:0006357">
    <property type="term" value="P:regulation of transcription by RNA polymerase II"/>
    <property type="evidence" value="ECO:0007669"/>
    <property type="project" value="TreeGrafter"/>
</dbReference>
<dbReference type="GO" id="GO:0005634">
    <property type="term" value="C:nucleus"/>
    <property type="evidence" value="ECO:0007669"/>
    <property type="project" value="TreeGrafter"/>
</dbReference>
<evidence type="ECO:0000256" key="1">
    <source>
        <dbReference type="ARBA" id="ARBA00007796"/>
    </source>
</evidence>
<dbReference type="SMART" id="SM01014">
    <property type="entry name" value="ARID"/>
    <property type="match status" value="1"/>
</dbReference>
<dbReference type="WBParaSite" id="jg11541">
    <property type="protein sequence ID" value="jg11541"/>
    <property type="gene ID" value="jg11541"/>
</dbReference>
<feature type="coiled-coil region" evidence="6">
    <location>
        <begin position="210"/>
        <end position="272"/>
    </location>
</feature>
<keyword evidence="2" id="KW-0805">Transcription regulation</keyword>
<feature type="compositionally biased region" description="Low complexity" evidence="7">
    <location>
        <begin position="465"/>
        <end position="489"/>
    </location>
</feature>
<reference evidence="10" key="1">
    <citation type="submission" date="2022-11" db="UniProtKB">
        <authorList>
            <consortium name="WormBaseParasite"/>
        </authorList>
    </citation>
    <scope>IDENTIFICATION</scope>
</reference>
<dbReference type="PANTHER" id="PTHR13964:SF27">
    <property type="entry name" value="HAT-TRICK, ISOFORM D"/>
    <property type="match status" value="1"/>
</dbReference>
<dbReference type="Gene3D" id="2.30.30.140">
    <property type="match status" value="2"/>
</dbReference>
<feature type="region of interest" description="Disordered" evidence="7">
    <location>
        <begin position="428"/>
        <end position="492"/>
    </location>
</feature>
<name>A0A915CQV7_9BILA</name>
<dbReference type="InterPro" id="IPR036431">
    <property type="entry name" value="ARID_dom_sf"/>
</dbReference>
<dbReference type="CDD" id="cd20390">
    <property type="entry name" value="Tudor_ARID4_rpt2"/>
    <property type="match status" value="1"/>
</dbReference>
<feature type="region of interest" description="Disordered" evidence="7">
    <location>
        <begin position="962"/>
        <end position="1087"/>
    </location>
</feature>
<evidence type="ECO:0000313" key="10">
    <source>
        <dbReference type="WBParaSite" id="jg11541"/>
    </source>
</evidence>
<dbReference type="InterPro" id="IPR051232">
    <property type="entry name" value="ARID/SWI1_ChromRemod"/>
</dbReference>
<dbReference type="Proteomes" id="UP000887574">
    <property type="component" value="Unplaced"/>
</dbReference>
<sequence length="1217" mass="136920">MTSTEAETISIESTVSLATSSLPECTSDEPIACTSTSIIIDPPGKHERKCSSDDGIHYVDDDDGVEFALDAKHLNQVHEELEKLNIATDVINSLEFQLDESRMHFNQIHTKWLQRLEEMSKKYGSAIQKSRPYHEAMSEDRKIREEAQEAASRFKRANSILQVAKMQVKLTQESLNRQHVEEPECLEVLNQHIRRVSEAEHERCQAEEMHREISQKMIACSTKIKQLEKEHPKAIKKSLHYFELCKEFGRIMDHQKTEILRLEKEVKQKKKDYNTSLTNLEQISNSIHEERSLSSVKRGNVPLCSQMIPFFNPKVKKIVKSVKCKVLLKEAPFGSVTVEDTSIRGKLDVNQLVEVVQIKQVHKGVIQSIKDCSSYTVVFNDGDERVLRRTQVCLKGAKHFDSAANLDTMPLYNPETFVNSMLGRSSKKKILKRKAGSPTSETGSDDETDPSEILLPPSSSTAQTRQNSISSVSNSSPTPSRRSLRRSASVTPLKGIASTRSATRAIAALKYGDNVSVSSKSPTPSLNVPRSSSVLAVLPCASSRYLPSTKDSDSEKEDEETAPKAKRKTETNILEDVESVKKIEPVQSVKKQKHRLNSEKETSVEENCESTRPSTSKKRDLVSEAKSNLLKKDPTGTNLSKEGKLKHPKPEMSEDGVKKKKSREYIAMGGGLSSSSSWNSNLHHKASSTEETEDDKKFPPGTAVLINEFVSKTSNAIPEFPLKTGGRVQLGLVVSIKDFKNQTSTHRPPPPIIGKRQIPVRSFQNGRYHVTQVEKLSFFDPIAFRKLADSSSTSLKIAFERANLYYTKKELPQSWEMKGSSFSKDSTNQDKKEASKVLKKRSTSESGATSSSEEEEDDDYNERRDRFVAHFYNFQDQSGNPMNRIPILGGKEIDLYRFYDVVHNLGGHKRVTQESRWRKVLSKLKLEGCAGATPLTVKNAYVRYFEKFEAFMKHLGYSSLNGGTSTSGAATARSSRAIRAPYTDKKSGEKRKGKIQKDVKEDEGGKPKHQRSTSKDSSIEPPHAKVARMSSSTEPYSAVDEPIQPSTTTVESEGKPEVVKQELKRDAQMDKEDKLMPPSTSSRIRDEKSLLNKLKEKKSKTVLLKRESRDSDNALTSSDEETVKRLHRRRGSSTKEDRVKSPLGHQAVEEQDVGYTNANIFTRFYQGQKVHARHHLRFYDARVITVKQPSLPDIAKSLMNAYELSKLTHPNFPAWKI</sequence>
<feature type="region of interest" description="Disordered" evidence="7">
    <location>
        <begin position="584"/>
        <end position="699"/>
    </location>
</feature>
<dbReference type="PANTHER" id="PTHR13964">
    <property type="entry name" value="RBP-RELATED"/>
    <property type="match status" value="1"/>
</dbReference>
<dbReference type="InterPro" id="IPR001606">
    <property type="entry name" value="ARID_dom"/>
</dbReference>
<evidence type="ECO:0000259" key="8">
    <source>
        <dbReference type="PROSITE" id="PS51011"/>
    </source>
</evidence>
<evidence type="ECO:0000256" key="2">
    <source>
        <dbReference type="ARBA" id="ARBA00023015"/>
    </source>
</evidence>
<keyword evidence="3 6" id="KW-0175">Coiled coil</keyword>
<evidence type="ECO:0000256" key="5">
    <source>
        <dbReference type="ARBA" id="ARBA00023242"/>
    </source>
</evidence>
<keyword evidence="4" id="KW-0804">Transcription</keyword>
<feature type="region of interest" description="Disordered" evidence="7">
    <location>
        <begin position="1103"/>
        <end position="1143"/>
    </location>
</feature>
<feature type="region of interest" description="Disordered" evidence="7">
    <location>
        <begin position="818"/>
        <end position="860"/>
    </location>
</feature>
<dbReference type="AlphaFoldDB" id="A0A915CQV7"/>
<dbReference type="SMART" id="SM00501">
    <property type="entry name" value="BRIGHT"/>
    <property type="match status" value="1"/>
</dbReference>
<evidence type="ECO:0000313" key="9">
    <source>
        <dbReference type="Proteomes" id="UP000887574"/>
    </source>
</evidence>
<evidence type="ECO:0000256" key="4">
    <source>
        <dbReference type="ARBA" id="ARBA00023163"/>
    </source>
</evidence>
<protein>
    <submittedName>
        <fullName evidence="10">ARID domain-containing protein</fullName>
    </submittedName>
</protein>
<feature type="compositionally biased region" description="Basic and acidic residues" evidence="7">
    <location>
        <begin position="827"/>
        <end position="836"/>
    </location>
</feature>
<dbReference type="GO" id="GO:0035556">
    <property type="term" value="P:intracellular signal transduction"/>
    <property type="evidence" value="ECO:0007669"/>
    <property type="project" value="InterPro"/>
</dbReference>
<dbReference type="Gene3D" id="1.10.150.60">
    <property type="entry name" value="ARID DNA-binding domain"/>
    <property type="match status" value="1"/>
</dbReference>
<accession>A0A915CQV7</accession>
<keyword evidence="9" id="KW-1185">Reference proteome</keyword>
<feature type="compositionally biased region" description="Basic and acidic residues" evidence="7">
    <location>
        <begin position="1052"/>
        <end position="1075"/>
    </location>
</feature>
<dbReference type="SUPFAM" id="SSF46774">
    <property type="entry name" value="ARID-like"/>
    <property type="match status" value="1"/>
</dbReference>
<dbReference type="Pfam" id="PF01388">
    <property type="entry name" value="ARID"/>
    <property type="match status" value="1"/>
</dbReference>
<feature type="domain" description="ARID" evidence="8">
    <location>
        <begin position="861"/>
        <end position="953"/>
    </location>
</feature>
<evidence type="ECO:0000256" key="6">
    <source>
        <dbReference type="SAM" id="Coils"/>
    </source>
</evidence>
<dbReference type="Pfam" id="PF05276">
    <property type="entry name" value="SH3BP5"/>
    <property type="match status" value="1"/>
</dbReference>